<comment type="caution">
    <text evidence="1">The sequence shown here is derived from an EMBL/GenBank/DDBJ whole genome shotgun (WGS) entry which is preliminary data.</text>
</comment>
<dbReference type="EMBL" id="BAABCY010000031">
    <property type="protein sequence ID" value="GAA3560964.1"/>
    <property type="molecule type" value="Genomic_DNA"/>
</dbReference>
<keyword evidence="2" id="KW-1185">Reference proteome</keyword>
<dbReference type="Proteomes" id="UP001500954">
    <property type="component" value="Unassembled WGS sequence"/>
</dbReference>
<evidence type="ECO:0008006" key="3">
    <source>
        <dbReference type="Google" id="ProtNLM"/>
    </source>
</evidence>
<gene>
    <name evidence="1" type="ORF">GCM10022395_09570</name>
</gene>
<proteinExistence type="predicted"/>
<sequence length="95" mass="10346">MKKLISILSAAVFFFALFFQIFNTSKIESPEASIDIASLISLNVANAEEYSSTTLYCRCHSDGICYGGNMISFRPKCGEFPSGQGDCTSFSTTNC</sequence>
<organism evidence="1 2">
    <name type="scientific">Snuella lapsa</name>
    <dbReference type="NCBI Taxonomy" id="870481"/>
    <lineage>
        <taxon>Bacteria</taxon>
        <taxon>Pseudomonadati</taxon>
        <taxon>Bacteroidota</taxon>
        <taxon>Flavobacteriia</taxon>
        <taxon>Flavobacteriales</taxon>
        <taxon>Flavobacteriaceae</taxon>
        <taxon>Snuella</taxon>
    </lineage>
</organism>
<evidence type="ECO:0000313" key="2">
    <source>
        <dbReference type="Proteomes" id="UP001500954"/>
    </source>
</evidence>
<reference evidence="2" key="1">
    <citation type="journal article" date="2019" name="Int. J. Syst. Evol. Microbiol.">
        <title>The Global Catalogue of Microorganisms (GCM) 10K type strain sequencing project: providing services to taxonomists for standard genome sequencing and annotation.</title>
        <authorList>
            <consortium name="The Broad Institute Genomics Platform"/>
            <consortium name="The Broad Institute Genome Sequencing Center for Infectious Disease"/>
            <person name="Wu L."/>
            <person name="Ma J."/>
        </authorList>
    </citation>
    <scope>NUCLEOTIDE SEQUENCE [LARGE SCALE GENOMIC DNA]</scope>
    <source>
        <strain evidence="2">JCM 17111</strain>
    </source>
</reference>
<name>A0ABP6X4Q8_9FLAO</name>
<accession>A0ABP6X4Q8</accession>
<dbReference type="RefSeq" id="WP_345004701.1">
    <property type="nucleotide sequence ID" value="NZ_BAABCY010000031.1"/>
</dbReference>
<evidence type="ECO:0000313" key="1">
    <source>
        <dbReference type="EMBL" id="GAA3560964.1"/>
    </source>
</evidence>
<protein>
    <recommendedName>
        <fullName evidence="3">Secreted protein</fullName>
    </recommendedName>
</protein>